<comment type="caution">
    <text evidence="2">The sequence shown here is derived from an EMBL/GenBank/DDBJ whole genome shotgun (WGS) entry which is preliminary data.</text>
</comment>
<evidence type="ECO:0000259" key="1">
    <source>
        <dbReference type="Pfam" id="PF13524"/>
    </source>
</evidence>
<dbReference type="Proteomes" id="UP001241848">
    <property type="component" value="Unassembled WGS sequence"/>
</dbReference>
<keyword evidence="2" id="KW-0328">Glycosyltransferase</keyword>
<sequence>MQQPENINSLAAAVSYNKGRESGAHDGYEEGYLKGRANAIVARNSATFPLRPLHIMYVSSGKQYPYSPIDQAIITTLRGMVHQVTLADPRQQVADIAAHVKPDLVLALDAMELPVNQVDEIRKKGIRTAVWLTDDPYYTDTTAKMAPHYDHIFTLEINCIDLYHKLGCSSVHYLPFGAYPDHYFPLTVPSTVRREVNFTGSAYWNRIYFMNPIMPQLMSYNTGINGLWWDRLENYPQYAHKIEVNKWHGPEDTNQVYNGTKIVINLHRSHLDDSVNNNSKLKIPAASPNPRCFEICSASAFQLTDVRDDLARFYKAGEEIETYSTSQELIEKIEYYLTHERERQEIALRGLERTMKEHTYTHRLHQMFSILFP</sequence>
<dbReference type="EMBL" id="JAPCKK010000021">
    <property type="protein sequence ID" value="MDP4098488.1"/>
    <property type="molecule type" value="Genomic_DNA"/>
</dbReference>
<protein>
    <submittedName>
        <fullName evidence="2">Glycosyltransferase</fullName>
        <ecNumber evidence="2">2.4.-.-</ecNumber>
    </submittedName>
</protein>
<feature type="domain" description="Spore protein YkvP/CgeB glycosyl transferase-like" evidence="1">
    <location>
        <begin position="223"/>
        <end position="368"/>
    </location>
</feature>
<accession>A0ABT9FUU3</accession>
<dbReference type="EC" id="2.4.-.-" evidence="2"/>
<keyword evidence="2" id="KW-0808">Transferase</keyword>
<evidence type="ECO:0000313" key="2">
    <source>
        <dbReference type="EMBL" id="MDP4098488.1"/>
    </source>
</evidence>
<gene>
    <name evidence="2" type="ORF">OIN60_17275</name>
</gene>
<keyword evidence="3" id="KW-1185">Reference proteome</keyword>
<dbReference type="GO" id="GO:0016757">
    <property type="term" value="F:glycosyltransferase activity"/>
    <property type="evidence" value="ECO:0007669"/>
    <property type="project" value="UniProtKB-KW"/>
</dbReference>
<name>A0ABT9FUU3_9BACL</name>
<proteinExistence type="predicted"/>
<reference evidence="2 3" key="1">
    <citation type="submission" date="2022-10" db="EMBL/GenBank/DDBJ databases">
        <title>Paenibacillus description and whole genome data of maize root bacterial community.</title>
        <authorList>
            <person name="Marton D."/>
            <person name="Farkas M."/>
            <person name="Cserhati M."/>
        </authorList>
    </citation>
    <scope>NUCLEOTIDE SEQUENCE [LARGE SCALE GENOMIC DNA]</scope>
    <source>
        <strain evidence="2 3">P96</strain>
    </source>
</reference>
<dbReference type="InterPro" id="IPR055259">
    <property type="entry name" value="YkvP/CgeB_Glyco_trans-like"/>
</dbReference>
<organism evidence="2 3">
    <name type="scientific">Paenibacillus zeirhizosphaerae</name>
    <dbReference type="NCBI Taxonomy" id="2987519"/>
    <lineage>
        <taxon>Bacteria</taxon>
        <taxon>Bacillati</taxon>
        <taxon>Bacillota</taxon>
        <taxon>Bacilli</taxon>
        <taxon>Bacillales</taxon>
        <taxon>Paenibacillaceae</taxon>
        <taxon>Paenibacillus</taxon>
    </lineage>
</organism>
<evidence type="ECO:0000313" key="3">
    <source>
        <dbReference type="Proteomes" id="UP001241848"/>
    </source>
</evidence>
<dbReference type="Pfam" id="PF13524">
    <property type="entry name" value="Glyco_trans_1_2"/>
    <property type="match status" value="1"/>
</dbReference>
<dbReference type="RefSeq" id="WP_305756109.1">
    <property type="nucleotide sequence ID" value="NZ_JAPCKK010000021.1"/>
</dbReference>